<dbReference type="Proteomes" id="UP000245647">
    <property type="component" value="Unassembled WGS sequence"/>
</dbReference>
<evidence type="ECO:0000313" key="2">
    <source>
        <dbReference type="Proteomes" id="UP000245647"/>
    </source>
</evidence>
<keyword evidence="2" id="KW-1185">Reference proteome</keyword>
<dbReference type="AlphaFoldDB" id="A0A2U2PGZ7"/>
<organism evidence="1 2">
    <name type="scientific">Pararcticibacter amylolyticus</name>
    <dbReference type="NCBI Taxonomy" id="2173175"/>
    <lineage>
        <taxon>Bacteria</taxon>
        <taxon>Pseudomonadati</taxon>
        <taxon>Bacteroidota</taxon>
        <taxon>Sphingobacteriia</taxon>
        <taxon>Sphingobacteriales</taxon>
        <taxon>Sphingobacteriaceae</taxon>
        <taxon>Pararcticibacter</taxon>
    </lineage>
</organism>
<evidence type="ECO:0000313" key="1">
    <source>
        <dbReference type="EMBL" id="PWG80663.1"/>
    </source>
</evidence>
<name>A0A2U2PGZ7_9SPHI</name>
<sequence length="90" mass="10578">MFLPKSGLIKVRHLPTHYKRIYSHNQLIVDNLSFAVTKEPDPLDTRDIILLHNPIQKGFINQFISRLSSLRLDLSLLFNKLKCILMFKFL</sequence>
<dbReference type="EMBL" id="QEAS01000008">
    <property type="protein sequence ID" value="PWG80663.1"/>
    <property type="molecule type" value="Genomic_DNA"/>
</dbReference>
<proteinExistence type="predicted"/>
<gene>
    <name evidence="1" type="ORF">DDR33_11630</name>
</gene>
<protein>
    <submittedName>
        <fullName evidence="1">Uncharacterized protein</fullName>
    </submittedName>
</protein>
<reference evidence="1 2" key="1">
    <citation type="submission" date="2018-04" db="EMBL/GenBank/DDBJ databases">
        <title>Pedobacter chongqingensis sp. nov., isolated from a rottenly hemp rope.</title>
        <authorList>
            <person name="Cai Y."/>
        </authorList>
    </citation>
    <scope>NUCLEOTIDE SEQUENCE [LARGE SCALE GENOMIC DNA]</scope>
    <source>
        <strain evidence="1 2">FJ4-8</strain>
    </source>
</reference>
<accession>A0A2U2PGZ7</accession>
<comment type="caution">
    <text evidence="1">The sequence shown here is derived from an EMBL/GenBank/DDBJ whole genome shotgun (WGS) entry which is preliminary data.</text>
</comment>